<feature type="domain" description="Nucleoside phosphorylase" evidence="1">
    <location>
        <begin position="4"/>
        <end position="120"/>
    </location>
</feature>
<comment type="caution">
    <text evidence="2">The sequence shown here is derived from an EMBL/GenBank/DDBJ whole genome shotgun (WGS) entry which is preliminary data.</text>
</comment>
<dbReference type="PANTHER" id="PTHR46082">
    <property type="entry name" value="ATP/GTP-BINDING PROTEIN-RELATED"/>
    <property type="match status" value="1"/>
</dbReference>
<dbReference type="PANTHER" id="PTHR46082:SF6">
    <property type="entry name" value="AAA+ ATPASE DOMAIN-CONTAINING PROTEIN-RELATED"/>
    <property type="match status" value="1"/>
</dbReference>
<dbReference type="GO" id="GO:0009116">
    <property type="term" value="P:nucleoside metabolic process"/>
    <property type="evidence" value="ECO:0007669"/>
    <property type="project" value="InterPro"/>
</dbReference>
<dbReference type="SUPFAM" id="SSF53167">
    <property type="entry name" value="Purine and uridine phosphorylases"/>
    <property type="match status" value="1"/>
</dbReference>
<accession>A0AAJ0CE07</accession>
<evidence type="ECO:0000313" key="3">
    <source>
        <dbReference type="Proteomes" id="UP001251528"/>
    </source>
</evidence>
<protein>
    <recommendedName>
        <fullName evidence="1">Nucleoside phosphorylase domain-containing protein</fullName>
    </recommendedName>
</protein>
<proteinExistence type="predicted"/>
<dbReference type="Pfam" id="PF01048">
    <property type="entry name" value="PNP_UDP_1"/>
    <property type="match status" value="1"/>
</dbReference>
<dbReference type="EMBL" id="JASWJB010000356">
    <property type="protein sequence ID" value="KAK2591190.1"/>
    <property type="molecule type" value="Genomic_DNA"/>
</dbReference>
<dbReference type="InterPro" id="IPR035994">
    <property type="entry name" value="Nucleoside_phosphorylase_sf"/>
</dbReference>
<evidence type="ECO:0000313" key="2">
    <source>
        <dbReference type="EMBL" id="KAK2591190.1"/>
    </source>
</evidence>
<evidence type="ECO:0000259" key="1">
    <source>
        <dbReference type="Pfam" id="PF01048"/>
    </source>
</evidence>
<keyword evidence="3" id="KW-1185">Reference proteome</keyword>
<dbReference type="AlphaFoldDB" id="A0AAJ0CE07"/>
<dbReference type="Proteomes" id="UP001251528">
    <property type="component" value="Unassembled WGS sequence"/>
</dbReference>
<sequence length="350" mass="38539">MPAIAIICALPLEADAAHSFFDEFFDTEPPKAISDTNHYTNGRIGDHHVVLVLLPGIGKVNAASAAVYLKVSYPSLQLALVVGVCGGVPQTDKGEDDILLGDVVISNTLVQIDFGRSYPGGIFSRKTSVLDNLARPNKHIRSILCGLETRRCRDELQQRTNRLLNDLQQARMNDAPYCRKSMYPEAARDVLFEPQYRHRHYGPFVTCCNETQTCASALKATCHNCGCDETRTVMRKISKLEGVMAQNISREINIHIGPVASGDMVMKSGEDRDRIANQEEIVAFEMEGAGIWDEVPCIVIKGVGDYADSHKNKAWQNFAATTAAAATKASLELLNHFDRGKTGTPPRFIF</sequence>
<organism evidence="2 3">
    <name type="scientific">Conoideocrella luteorostrata</name>
    <dbReference type="NCBI Taxonomy" id="1105319"/>
    <lineage>
        <taxon>Eukaryota</taxon>
        <taxon>Fungi</taxon>
        <taxon>Dikarya</taxon>
        <taxon>Ascomycota</taxon>
        <taxon>Pezizomycotina</taxon>
        <taxon>Sordariomycetes</taxon>
        <taxon>Hypocreomycetidae</taxon>
        <taxon>Hypocreales</taxon>
        <taxon>Clavicipitaceae</taxon>
        <taxon>Conoideocrella</taxon>
    </lineage>
</organism>
<name>A0AAJ0CE07_9HYPO</name>
<dbReference type="InterPro" id="IPR053137">
    <property type="entry name" value="NLR-like"/>
</dbReference>
<dbReference type="Gene3D" id="3.40.50.1580">
    <property type="entry name" value="Nucleoside phosphorylase domain"/>
    <property type="match status" value="1"/>
</dbReference>
<dbReference type="GO" id="GO:0003824">
    <property type="term" value="F:catalytic activity"/>
    <property type="evidence" value="ECO:0007669"/>
    <property type="project" value="InterPro"/>
</dbReference>
<gene>
    <name evidence="2" type="ORF">QQS21_011124</name>
</gene>
<reference evidence="2" key="1">
    <citation type="submission" date="2023-06" db="EMBL/GenBank/DDBJ databases">
        <title>Conoideocrella luteorostrata (Hypocreales: Clavicipitaceae), a potential biocontrol fungus for elongate hemlock scale in United States Christmas tree production areas.</title>
        <authorList>
            <person name="Barrett H."/>
            <person name="Lovett B."/>
            <person name="Macias A.M."/>
            <person name="Stajich J.E."/>
            <person name="Kasson M.T."/>
        </authorList>
    </citation>
    <scope>NUCLEOTIDE SEQUENCE</scope>
    <source>
        <strain evidence="2">ARSEF 14590</strain>
    </source>
</reference>
<dbReference type="InterPro" id="IPR000845">
    <property type="entry name" value="Nucleoside_phosphorylase_d"/>
</dbReference>